<gene>
    <name evidence="1" type="ORF">P6N53_07790</name>
</gene>
<evidence type="ECO:0000313" key="1">
    <source>
        <dbReference type="EMBL" id="MDO7787116.1"/>
    </source>
</evidence>
<dbReference type="EMBL" id="JARPTC010000010">
    <property type="protein sequence ID" value="MDO7787116.1"/>
    <property type="molecule type" value="Genomic_DNA"/>
</dbReference>
<name>A0AAW7ZDI4_9FIRM</name>
<sequence length="258" mass="29119">MDSDSMIVKVTIDGQDIYLEEQPNGTWEKLATAPTYGGVYPITITLLADNGSVTVIGSDDPELGKLLQLIVQGKSIAGQRMLEYLPRFLQDVREIQTILESEGHEIDRLRDNIQLVINDAYIMSASETRIQQWEQRLKITSVGNLNQRKAFLLATLRGQGKLNESKIKTVVNAFTDGDAIVTFQNSVLDIKILPPDNGDVYLFPDVERALRPRVPAHLGLSVRRWYSTWNDIKLNFADWSIVASYGTWQNVKNYIPPQ</sequence>
<reference evidence="1" key="1">
    <citation type="journal article" date="2023" name="J. Hazard. Mater.">
        <title>Anaerobic biodegradation of pyrene and benzo[a]pyrene by a new sulfate-reducing Desulforamulus aquiferis strain DSA.</title>
        <authorList>
            <person name="Zhang Z."/>
            <person name="Sun J."/>
            <person name="Gong X."/>
            <person name="Wang C."/>
            <person name="Wang H."/>
        </authorList>
    </citation>
    <scope>NUCLEOTIDE SEQUENCE</scope>
    <source>
        <strain evidence="1">DSA</strain>
    </source>
</reference>
<dbReference type="Proteomes" id="UP001172911">
    <property type="component" value="Unassembled WGS sequence"/>
</dbReference>
<dbReference type="AlphaFoldDB" id="A0AAW7ZDI4"/>
<evidence type="ECO:0000313" key="2">
    <source>
        <dbReference type="Proteomes" id="UP001172911"/>
    </source>
</evidence>
<protein>
    <submittedName>
        <fullName evidence="1">DUF2313 domain-containing protein</fullName>
    </submittedName>
</protein>
<keyword evidence="2" id="KW-1185">Reference proteome</keyword>
<comment type="caution">
    <text evidence="1">The sequence shown here is derived from an EMBL/GenBank/DDBJ whole genome shotgun (WGS) entry which is preliminary data.</text>
</comment>
<dbReference type="Pfam" id="PF10076">
    <property type="entry name" value="Phage_Mu_Gp48"/>
    <property type="match status" value="1"/>
</dbReference>
<dbReference type="InterPro" id="IPR018755">
    <property type="entry name" value="Phage_Mu_Gp48"/>
</dbReference>
<proteinExistence type="predicted"/>
<reference evidence="1" key="2">
    <citation type="submission" date="2023-03" db="EMBL/GenBank/DDBJ databases">
        <authorList>
            <person name="Zhang Z."/>
        </authorList>
    </citation>
    <scope>NUCLEOTIDE SEQUENCE</scope>
    <source>
        <strain evidence="1">DSA</strain>
    </source>
</reference>
<accession>A0AAW7ZDI4</accession>
<organism evidence="1 2">
    <name type="scientific">Desulforamulus aquiferis</name>
    <dbReference type="NCBI Taxonomy" id="1397668"/>
    <lineage>
        <taxon>Bacteria</taxon>
        <taxon>Bacillati</taxon>
        <taxon>Bacillota</taxon>
        <taxon>Clostridia</taxon>
        <taxon>Eubacteriales</taxon>
        <taxon>Peptococcaceae</taxon>
        <taxon>Desulforamulus</taxon>
    </lineage>
</organism>